<protein>
    <submittedName>
        <fullName evidence="2">Uncharacterized protein</fullName>
    </submittedName>
</protein>
<evidence type="ECO:0000313" key="3">
    <source>
        <dbReference type="Proteomes" id="UP000663868"/>
    </source>
</evidence>
<dbReference type="AlphaFoldDB" id="A0A820DE29"/>
<dbReference type="EMBL" id="CAJOBB010009585">
    <property type="protein sequence ID" value="CAF4230580.1"/>
    <property type="molecule type" value="Genomic_DNA"/>
</dbReference>
<feature type="region of interest" description="Disordered" evidence="1">
    <location>
        <begin position="13"/>
        <end position="37"/>
    </location>
</feature>
<organism evidence="2 3">
    <name type="scientific">Adineta steineri</name>
    <dbReference type="NCBI Taxonomy" id="433720"/>
    <lineage>
        <taxon>Eukaryota</taxon>
        <taxon>Metazoa</taxon>
        <taxon>Spiralia</taxon>
        <taxon>Gnathifera</taxon>
        <taxon>Rotifera</taxon>
        <taxon>Eurotatoria</taxon>
        <taxon>Bdelloidea</taxon>
        <taxon>Adinetida</taxon>
        <taxon>Adinetidae</taxon>
        <taxon>Adineta</taxon>
    </lineage>
</organism>
<dbReference type="Proteomes" id="UP000663868">
    <property type="component" value="Unassembled WGS sequence"/>
</dbReference>
<feature type="non-terminal residue" evidence="2">
    <location>
        <position position="1"/>
    </location>
</feature>
<comment type="caution">
    <text evidence="2">The sequence shown here is derived from an EMBL/GenBank/DDBJ whole genome shotgun (WGS) entry which is preliminary data.</text>
</comment>
<sequence>DLDTKSFFYMQPSMNTTSTDDNHVTSLLPMPNDNGQY</sequence>
<proteinExistence type="predicted"/>
<accession>A0A820DE29</accession>
<evidence type="ECO:0000256" key="1">
    <source>
        <dbReference type="SAM" id="MobiDB-lite"/>
    </source>
</evidence>
<gene>
    <name evidence="2" type="ORF">KXQ929_LOCUS41712</name>
</gene>
<name>A0A820DE29_9BILA</name>
<reference evidence="2" key="1">
    <citation type="submission" date="2021-02" db="EMBL/GenBank/DDBJ databases">
        <authorList>
            <person name="Nowell W R."/>
        </authorList>
    </citation>
    <scope>NUCLEOTIDE SEQUENCE</scope>
</reference>
<evidence type="ECO:0000313" key="2">
    <source>
        <dbReference type="EMBL" id="CAF4230580.1"/>
    </source>
</evidence>